<dbReference type="GO" id="GO:0006207">
    <property type="term" value="P:'de novo' pyrimidine nucleobase biosynthetic process"/>
    <property type="evidence" value="ECO:0007669"/>
    <property type="project" value="InterPro"/>
</dbReference>
<keyword evidence="4 7" id="KW-0665">Pyrimidine biosynthesis</keyword>
<feature type="binding site" evidence="7">
    <location>
        <position position="252"/>
    </location>
    <ligand>
        <name>carbamoyl phosphate</name>
        <dbReference type="ChEBI" id="CHEBI:58228"/>
    </ligand>
</feature>
<evidence type="ECO:0000313" key="10">
    <source>
        <dbReference type="EMBL" id="MXQ73678.1"/>
    </source>
</evidence>
<keyword evidence="3 7" id="KW-0808">Transferase</keyword>
<feature type="domain" description="Aspartate/ornithine carbamoyltransferase carbamoyl-P binding" evidence="9">
    <location>
        <begin position="5"/>
        <end position="142"/>
    </location>
</feature>
<dbReference type="EC" id="2.1.3.2" evidence="7"/>
<comment type="catalytic activity">
    <reaction evidence="6 7">
        <text>carbamoyl phosphate + L-aspartate = N-carbamoyl-L-aspartate + phosphate + H(+)</text>
        <dbReference type="Rhea" id="RHEA:20013"/>
        <dbReference type="ChEBI" id="CHEBI:15378"/>
        <dbReference type="ChEBI" id="CHEBI:29991"/>
        <dbReference type="ChEBI" id="CHEBI:32814"/>
        <dbReference type="ChEBI" id="CHEBI:43474"/>
        <dbReference type="ChEBI" id="CHEBI:58228"/>
        <dbReference type="EC" id="2.1.3.2"/>
    </reaction>
</comment>
<evidence type="ECO:0000256" key="4">
    <source>
        <dbReference type="ARBA" id="ARBA00022975"/>
    </source>
</evidence>
<dbReference type="GO" id="GO:0044205">
    <property type="term" value="P:'de novo' UMP biosynthetic process"/>
    <property type="evidence" value="ECO:0007669"/>
    <property type="project" value="UniProtKB-UniRule"/>
</dbReference>
<gene>
    <name evidence="7" type="primary">pyrB</name>
    <name evidence="10" type="ORF">GSF08_06980</name>
</gene>
<dbReference type="PANTHER" id="PTHR45753">
    <property type="entry name" value="ORNITHINE CARBAMOYLTRANSFERASE, MITOCHONDRIAL"/>
    <property type="match status" value="1"/>
</dbReference>
<comment type="similarity">
    <text evidence="2 7">Belongs to the aspartate/ornithine carbamoyltransferase superfamily. ATCase family.</text>
</comment>
<protein>
    <recommendedName>
        <fullName evidence="7">Aspartate carbamoyltransferase</fullName>
        <ecNumber evidence="7">2.1.3.2</ecNumber>
    </recommendedName>
    <alternativeName>
        <fullName evidence="7">Aspartate transcarbamylase</fullName>
        <shortName evidence="7">ATCase</shortName>
    </alternativeName>
</protein>
<dbReference type="Gene3D" id="3.40.50.1370">
    <property type="entry name" value="Aspartate/ornithine carbamoyltransferase"/>
    <property type="match status" value="2"/>
</dbReference>
<evidence type="ECO:0000256" key="7">
    <source>
        <dbReference type="HAMAP-Rule" id="MF_00001"/>
    </source>
</evidence>
<feature type="domain" description="Aspartate/ornithine carbamoyltransferase Asp/Orn-binding" evidence="8">
    <location>
        <begin position="148"/>
        <end position="286"/>
    </location>
</feature>
<dbReference type="PRINTS" id="PR00100">
    <property type="entry name" value="AOTCASE"/>
</dbReference>
<dbReference type="InterPro" id="IPR006132">
    <property type="entry name" value="Asp/Orn_carbamoyltranf_P-bd"/>
</dbReference>
<dbReference type="PANTHER" id="PTHR45753:SF6">
    <property type="entry name" value="ASPARTATE CARBAMOYLTRANSFERASE"/>
    <property type="match status" value="1"/>
</dbReference>
<dbReference type="InterPro" id="IPR002082">
    <property type="entry name" value="Asp_carbamoyltransf"/>
</dbReference>
<feature type="binding site" evidence="7">
    <location>
        <position position="53"/>
    </location>
    <ligand>
        <name>carbamoyl phosphate</name>
        <dbReference type="ChEBI" id="CHEBI:58228"/>
    </ligand>
</feature>
<keyword evidence="11" id="KW-1185">Reference proteome</keyword>
<evidence type="ECO:0000256" key="1">
    <source>
        <dbReference type="ARBA" id="ARBA00004852"/>
    </source>
</evidence>
<comment type="subunit">
    <text evidence="7">Heterododecamer (2C3:3R2) of six catalytic PyrB chains organized as two trimers (C3), and six regulatory PyrI chains organized as three dimers (R2).</text>
</comment>
<feature type="binding site" evidence="7">
    <location>
        <position position="129"/>
    </location>
    <ligand>
        <name>carbamoyl phosphate</name>
        <dbReference type="ChEBI" id="CHEBI:58228"/>
    </ligand>
</feature>
<dbReference type="HAMAP" id="MF_00001">
    <property type="entry name" value="Asp_carb_tr"/>
    <property type="match status" value="1"/>
</dbReference>
<evidence type="ECO:0000256" key="6">
    <source>
        <dbReference type="ARBA" id="ARBA00048859"/>
    </source>
</evidence>
<feature type="binding site" evidence="7">
    <location>
        <position position="132"/>
    </location>
    <ligand>
        <name>carbamoyl phosphate</name>
        <dbReference type="ChEBI" id="CHEBI:58228"/>
    </ligand>
</feature>
<dbReference type="SUPFAM" id="SSF53671">
    <property type="entry name" value="Aspartate/ornithine carbamoyltransferase"/>
    <property type="match status" value="1"/>
</dbReference>
<proteinExistence type="inferred from homology"/>
<accession>A0A6N8U646</accession>
<dbReference type="Proteomes" id="UP000434036">
    <property type="component" value="Unassembled WGS sequence"/>
</dbReference>
<dbReference type="InterPro" id="IPR036901">
    <property type="entry name" value="Asp/Orn_carbamoylTrfase_sf"/>
</dbReference>
<evidence type="ECO:0000256" key="2">
    <source>
        <dbReference type="ARBA" id="ARBA00008896"/>
    </source>
</evidence>
<comment type="pathway">
    <text evidence="1 7">Pyrimidine metabolism; UMP biosynthesis via de novo pathway; (S)-dihydroorotate from bicarbonate: step 2/3.</text>
</comment>
<reference evidence="10 11" key="2">
    <citation type="submission" date="2020-01" db="EMBL/GenBank/DDBJ databases">
        <title>Clostridiaceae sp. nov. isolated from the gut of human by culturomics.</title>
        <authorList>
            <person name="Chang Y."/>
        </authorList>
    </citation>
    <scope>NUCLEOTIDE SEQUENCE [LARGE SCALE GENOMIC DNA]</scope>
    <source>
        <strain evidence="10 11">DONG20-135</strain>
    </source>
</reference>
<feature type="binding site" evidence="7">
    <location>
        <position position="251"/>
    </location>
    <ligand>
        <name>carbamoyl phosphate</name>
        <dbReference type="ChEBI" id="CHEBI:58228"/>
    </ligand>
</feature>
<dbReference type="RefSeq" id="WP_160625113.1">
    <property type="nucleotide sequence ID" value="NZ_WUUQ01000002.1"/>
</dbReference>
<feature type="binding site" evidence="7">
    <location>
        <position position="210"/>
    </location>
    <ligand>
        <name>L-aspartate</name>
        <dbReference type="ChEBI" id="CHEBI:29991"/>
    </ligand>
</feature>
<dbReference type="GO" id="GO:0004070">
    <property type="term" value="F:aspartate carbamoyltransferase activity"/>
    <property type="evidence" value="ECO:0007669"/>
    <property type="project" value="UniProtKB-UniRule"/>
</dbReference>
<dbReference type="EMBL" id="WUUQ01000002">
    <property type="protein sequence ID" value="MXQ73678.1"/>
    <property type="molecule type" value="Genomic_DNA"/>
</dbReference>
<comment type="caution">
    <text evidence="10">The sequence shown here is derived from an EMBL/GenBank/DDBJ whole genome shotgun (WGS) entry which is preliminary data.</text>
</comment>
<feature type="binding site" evidence="7">
    <location>
        <position position="162"/>
    </location>
    <ligand>
        <name>L-aspartate</name>
        <dbReference type="ChEBI" id="CHEBI:29991"/>
    </ligand>
</feature>
<dbReference type="Pfam" id="PF02729">
    <property type="entry name" value="OTCace_N"/>
    <property type="match status" value="1"/>
</dbReference>
<evidence type="ECO:0000259" key="9">
    <source>
        <dbReference type="Pfam" id="PF02729"/>
    </source>
</evidence>
<dbReference type="InterPro" id="IPR006130">
    <property type="entry name" value="Asp/Orn_carbamoylTrfase"/>
</dbReference>
<dbReference type="FunFam" id="3.40.50.1370:FF:000011">
    <property type="entry name" value="Aspartate carbamoyltransferase"/>
    <property type="match status" value="1"/>
</dbReference>
<dbReference type="Pfam" id="PF00185">
    <property type="entry name" value="OTCace"/>
    <property type="match status" value="1"/>
</dbReference>
<evidence type="ECO:0000313" key="11">
    <source>
        <dbReference type="Proteomes" id="UP000434036"/>
    </source>
</evidence>
<comment type="function">
    <text evidence="5 7">Catalyzes the condensation of carbamoyl phosphate and aspartate to form carbamoyl aspartate and inorganic phosphate, the committed step in the de novo pyrimidine nucleotide biosynthesis pathway.</text>
</comment>
<dbReference type="GO" id="GO:0006520">
    <property type="term" value="P:amino acid metabolic process"/>
    <property type="evidence" value="ECO:0007669"/>
    <property type="project" value="InterPro"/>
</dbReference>
<dbReference type="PROSITE" id="PS00097">
    <property type="entry name" value="CARBAMOYLTRANSFERASE"/>
    <property type="match status" value="1"/>
</dbReference>
<dbReference type="PRINTS" id="PR00101">
    <property type="entry name" value="ATCASE"/>
</dbReference>
<feature type="binding site" evidence="7">
    <location>
        <position position="52"/>
    </location>
    <ligand>
        <name>carbamoyl phosphate</name>
        <dbReference type="ChEBI" id="CHEBI:58228"/>
    </ligand>
</feature>
<evidence type="ECO:0000256" key="3">
    <source>
        <dbReference type="ARBA" id="ARBA00022679"/>
    </source>
</evidence>
<dbReference type="UniPathway" id="UPA00070">
    <property type="reaction ID" value="UER00116"/>
</dbReference>
<feature type="binding site" evidence="7">
    <location>
        <position position="80"/>
    </location>
    <ligand>
        <name>L-aspartate</name>
        <dbReference type="ChEBI" id="CHEBI:29991"/>
    </ligand>
</feature>
<dbReference type="InterPro" id="IPR006131">
    <property type="entry name" value="Asp_carbamoyltransf_Asp/Orn-bd"/>
</dbReference>
<organism evidence="10 11">
    <name type="scientific">Copranaerobaculum intestinale</name>
    <dbReference type="NCBI Taxonomy" id="2692629"/>
    <lineage>
        <taxon>Bacteria</taxon>
        <taxon>Bacillati</taxon>
        <taxon>Bacillota</taxon>
        <taxon>Erysipelotrichia</taxon>
        <taxon>Erysipelotrichales</taxon>
        <taxon>Erysipelotrichaceae</taxon>
        <taxon>Copranaerobaculum</taxon>
    </lineage>
</organism>
<dbReference type="NCBIfam" id="TIGR00670">
    <property type="entry name" value="asp_carb_tr"/>
    <property type="match status" value="1"/>
</dbReference>
<dbReference type="NCBIfam" id="NF002032">
    <property type="entry name" value="PRK00856.1"/>
    <property type="match status" value="1"/>
</dbReference>
<dbReference type="GO" id="GO:0005829">
    <property type="term" value="C:cytosol"/>
    <property type="evidence" value="ECO:0007669"/>
    <property type="project" value="TreeGrafter"/>
</dbReference>
<evidence type="ECO:0000259" key="8">
    <source>
        <dbReference type="Pfam" id="PF00185"/>
    </source>
</evidence>
<reference evidence="10 11" key="1">
    <citation type="submission" date="2019-12" db="EMBL/GenBank/DDBJ databases">
        <authorList>
            <person name="Yang R."/>
        </authorList>
    </citation>
    <scope>NUCLEOTIDE SEQUENCE [LARGE SCALE GENOMIC DNA]</scope>
    <source>
        <strain evidence="10 11">DONG20-135</strain>
    </source>
</reference>
<evidence type="ECO:0000256" key="5">
    <source>
        <dbReference type="ARBA" id="ARBA00043884"/>
    </source>
</evidence>
<sequence length="297" mass="33816">MHKNSLLRIADLSKEELLGILADADAFAHEQKDWQLPTRKLIANLFFEPSTRTHYSFESAEMQLGCRVSDFNAAYSSVQKGESLYDSVKTFEAIGYDAVVIRHTMDEYFKELTNVDIPILNGGDGCGNHPTQCLLDLLTIQQEFLSFEGLKVVIVGDIAHSRVANSNKEALDMLGAVAKFSGPDFWVDQNENFMPLDEAVEWADVVMLLRIQHERHEKHLQMSKESYLEKYGLTKEREARMQKHAIIMHPAPVNRGVEIDDDLVECDRSRIFKQMSNGVLVRKAVIKRAFGYSFDDK</sequence>
<dbReference type="AlphaFoldDB" id="A0A6N8U646"/>
<feature type="binding site" evidence="7">
    <location>
        <position position="102"/>
    </location>
    <ligand>
        <name>carbamoyl phosphate</name>
        <dbReference type="ChEBI" id="CHEBI:58228"/>
    </ligand>
</feature>
<name>A0A6N8U646_9FIRM</name>
<dbReference type="GO" id="GO:0016597">
    <property type="term" value="F:amino acid binding"/>
    <property type="evidence" value="ECO:0007669"/>
    <property type="project" value="InterPro"/>
</dbReference>